<evidence type="ECO:0000256" key="4">
    <source>
        <dbReference type="ARBA" id="ARBA00016099"/>
    </source>
</evidence>
<evidence type="ECO:0000256" key="5">
    <source>
        <dbReference type="ARBA" id="ARBA00022707"/>
    </source>
</evidence>
<dbReference type="GO" id="GO:0016197">
    <property type="term" value="P:endosomal transport"/>
    <property type="evidence" value="ECO:0007669"/>
    <property type="project" value="InterPro"/>
</dbReference>
<keyword evidence="7" id="KW-0472">Membrane</keyword>
<dbReference type="GO" id="GO:0045121">
    <property type="term" value="C:membrane raft"/>
    <property type="evidence" value="ECO:0007669"/>
    <property type="project" value="InterPro"/>
</dbReference>
<feature type="region of interest" description="Disordered" evidence="12">
    <location>
        <begin position="1"/>
        <end position="56"/>
    </location>
</feature>
<keyword evidence="5" id="KW-0519">Myristate</keyword>
<evidence type="ECO:0000256" key="3">
    <source>
        <dbReference type="ARBA" id="ARBA00010861"/>
    </source>
</evidence>
<reference evidence="13" key="1">
    <citation type="submission" date="2014-12" db="EMBL/GenBank/DDBJ databases">
        <title>Insight into the proteome of Arion vulgaris.</title>
        <authorList>
            <person name="Aradska J."/>
            <person name="Bulat T."/>
            <person name="Smidak R."/>
            <person name="Sarate P."/>
            <person name="Gangsoo J."/>
            <person name="Sialana F."/>
            <person name="Bilban M."/>
            <person name="Lubec G."/>
        </authorList>
    </citation>
    <scope>NUCLEOTIDE SEQUENCE</scope>
    <source>
        <tissue evidence="13">Skin</tissue>
    </source>
</reference>
<evidence type="ECO:0000256" key="6">
    <source>
        <dbReference type="ARBA" id="ARBA00022753"/>
    </source>
</evidence>
<feature type="compositionally biased region" description="Polar residues" evidence="12">
    <location>
        <begin position="30"/>
        <end position="49"/>
    </location>
</feature>
<dbReference type="GO" id="GO:0043410">
    <property type="term" value="P:positive regulation of MAPK cascade"/>
    <property type="evidence" value="ECO:0007669"/>
    <property type="project" value="InterPro"/>
</dbReference>
<dbReference type="GO" id="GO:0071230">
    <property type="term" value="P:cellular response to amino acid stimulus"/>
    <property type="evidence" value="ECO:0007669"/>
    <property type="project" value="InterPro"/>
</dbReference>
<accession>A0A0B6Z577</accession>
<dbReference type="EMBL" id="HACG01016642">
    <property type="protein sequence ID" value="CEK63507.1"/>
    <property type="molecule type" value="Transcribed_RNA"/>
</dbReference>
<protein>
    <recommendedName>
        <fullName evidence="4">Ragulator complex protein LAMTOR1</fullName>
    </recommendedName>
    <alternativeName>
        <fullName evidence="11">Late endosomal/lysosomal adaptor and MAPK and MTOR activator 1</fullName>
    </alternativeName>
</protein>
<evidence type="ECO:0000256" key="9">
    <source>
        <dbReference type="ARBA" id="ARBA00023228"/>
    </source>
</evidence>
<dbReference type="GO" id="GO:0005085">
    <property type="term" value="F:guanyl-nucleotide exchange factor activity"/>
    <property type="evidence" value="ECO:0007669"/>
    <property type="project" value="TreeGrafter"/>
</dbReference>
<dbReference type="GO" id="GO:0005765">
    <property type="term" value="C:lysosomal membrane"/>
    <property type="evidence" value="ECO:0007669"/>
    <property type="project" value="UniProtKB-SubCell"/>
</dbReference>
<dbReference type="InterPro" id="IPR028209">
    <property type="entry name" value="LAMTOR1/MEH1"/>
</dbReference>
<organism evidence="13">
    <name type="scientific">Arion vulgaris</name>
    <dbReference type="NCBI Taxonomy" id="1028688"/>
    <lineage>
        <taxon>Eukaryota</taxon>
        <taxon>Metazoa</taxon>
        <taxon>Spiralia</taxon>
        <taxon>Lophotrochozoa</taxon>
        <taxon>Mollusca</taxon>
        <taxon>Gastropoda</taxon>
        <taxon>Heterobranchia</taxon>
        <taxon>Euthyneura</taxon>
        <taxon>Panpulmonata</taxon>
        <taxon>Eupulmonata</taxon>
        <taxon>Stylommatophora</taxon>
        <taxon>Helicina</taxon>
        <taxon>Arionoidea</taxon>
        <taxon>Arionidae</taxon>
        <taxon>Arion</taxon>
    </lineage>
</organism>
<evidence type="ECO:0000256" key="2">
    <source>
        <dbReference type="ARBA" id="ARBA00004577"/>
    </source>
</evidence>
<keyword evidence="6" id="KW-0967">Endosome</keyword>
<proteinExistence type="inferred from homology"/>
<dbReference type="GO" id="GO:0031902">
    <property type="term" value="C:late endosome membrane"/>
    <property type="evidence" value="ECO:0007669"/>
    <property type="project" value="UniProtKB-SubCell"/>
</dbReference>
<dbReference type="PANTHER" id="PTHR13401">
    <property type="entry name" value="RAGULATOR COMPLEX PROTEIN LAMTOR1"/>
    <property type="match status" value="1"/>
</dbReference>
<dbReference type="SMART" id="SM01262">
    <property type="entry name" value="LAMTOR"/>
    <property type="match status" value="1"/>
</dbReference>
<dbReference type="GO" id="GO:0007040">
    <property type="term" value="P:lysosome organization"/>
    <property type="evidence" value="ECO:0007669"/>
    <property type="project" value="InterPro"/>
</dbReference>
<evidence type="ECO:0000256" key="11">
    <source>
        <dbReference type="ARBA" id="ARBA00032695"/>
    </source>
</evidence>
<dbReference type="GO" id="GO:0001919">
    <property type="term" value="P:regulation of receptor recycling"/>
    <property type="evidence" value="ECO:0007669"/>
    <property type="project" value="InterPro"/>
</dbReference>
<evidence type="ECO:0000256" key="7">
    <source>
        <dbReference type="ARBA" id="ARBA00023136"/>
    </source>
</evidence>
<keyword evidence="9" id="KW-0458">Lysosome</keyword>
<dbReference type="GO" id="GO:0032008">
    <property type="term" value="P:positive regulation of TOR signaling"/>
    <property type="evidence" value="ECO:0007669"/>
    <property type="project" value="InterPro"/>
</dbReference>
<dbReference type="Pfam" id="PF15454">
    <property type="entry name" value="LAMTOR"/>
    <property type="match status" value="1"/>
</dbReference>
<comment type="similarity">
    <text evidence="3">Belongs to the LAMTOR1 family.</text>
</comment>
<evidence type="ECO:0000256" key="12">
    <source>
        <dbReference type="SAM" id="MobiDB-lite"/>
    </source>
</evidence>
<dbReference type="GO" id="GO:0060090">
    <property type="term" value="F:molecular adaptor activity"/>
    <property type="evidence" value="ECO:0007669"/>
    <property type="project" value="TreeGrafter"/>
</dbReference>
<keyword evidence="8" id="KW-0564">Palmitate</keyword>
<keyword evidence="10" id="KW-0449">Lipoprotein</keyword>
<sequence length="165" mass="18189">MGCCFSSDENKDIGVPNANERTPLLDPNHSDNTQQIQGVRTGQPYSQQSQKDEQSEFSRILRQTAINVIDVTSTESQNLEQGEMQDRATQYSNRLNMVLSGSGKSHVYRPNLPTGITSPQMTLSAPPLTLSDIQMITSISEKLASAVKEIRIQHKESLVVAFAVP</sequence>
<evidence type="ECO:0000313" key="13">
    <source>
        <dbReference type="EMBL" id="CEK63507.1"/>
    </source>
</evidence>
<evidence type="ECO:0000256" key="1">
    <source>
        <dbReference type="ARBA" id="ARBA00004122"/>
    </source>
</evidence>
<dbReference type="GO" id="GO:0042632">
    <property type="term" value="P:cholesterol homeostasis"/>
    <property type="evidence" value="ECO:0007669"/>
    <property type="project" value="InterPro"/>
</dbReference>
<evidence type="ECO:0000256" key="8">
    <source>
        <dbReference type="ARBA" id="ARBA00023139"/>
    </source>
</evidence>
<name>A0A0B6Z577_9EUPU</name>
<gene>
    <name evidence="13" type="primary">ORF48526</name>
</gene>
<evidence type="ECO:0000256" key="10">
    <source>
        <dbReference type="ARBA" id="ARBA00023288"/>
    </source>
</evidence>
<dbReference type="AlphaFoldDB" id="A0A0B6Z577"/>
<comment type="subcellular location">
    <subcellularLocation>
        <location evidence="2">Late endosome membrane</location>
        <topology evidence="2">Lipid-anchor</topology>
        <orientation evidence="2">Cytoplasmic side</orientation>
    </subcellularLocation>
    <subcellularLocation>
        <location evidence="1">Lysosome membrane</location>
        <topology evidence="1">Lipid-anchor</topology>
        <orientation evidence="1">Cytoplasmic side</orientation>
    </subcellularLocation>
</comment>
<dbReference type="PANTHER" id="PTHR13401:SF2">
    <property type="entry name" value="RAGULATOR COMPLEX PROTEIN LAMTOR1"/>
    <property type="match status" value="1"/>
</dbReference>
<dbReference type="GO" id="GO:0071986">
    <property type="term" value="C:Ragulator complex"/>
    <property type="evidence" value="ECO:0007669"/>
    <property type="project" value="InterPro"/>
</dbReference>